<proteinExistence type="predicted"/>
<gene>
    <name evidence="2" type="ORF">ANOM_005644</name>
</gene>
<sequence length="868" mass="97288">MHWEYTTLYSRTPRSFIFAVVANVGPGGASRSLAVAYRQHHDEHNMASSWPRVHHMVTDTLALIDVLSDPANRAPLEAERALAQDWYRRSPGHHEPPLHERPSVPDTAQPPFVPWNRRREPVQQQPPLPWRDDGLSQFPFTATCVLLALLRDDRPADATRPSDVQFQPLSTVFRADCTEYGLVVVDISDLDSGVKYGIVAFPLDYMAEVQSRDKCFGWDPVEDPQPEKEPDVILVSPRPRVLLSISQWAGKYYRWSGLEDHPSILRLEEKPLADAAALDYIWPPELEAPAQASSKDFTPSNKARSTPRSMVGYTIVDEPPRHGSMDRAKEDRSTRRASSVTILEGPPQTVPVDIDRTIDDLLLLTQEPVSPRLEKQALAHLQMLVPFSERLRQRLEEVPNKLGPSTISSHILRVAYTERSHLNWVSFGNLPPRVIAAAVTSDELRGASALSLCVDAWAGDEEEGESDLVDPAVALAQSTGLQQLCFLHQPDRAHDEVSARFCSQLLRLWGRASEEDWEWLRPKTIHSTSVFLTGLRRRRFLTSSSTIRSDSSFTLGAQVFPMIHLFTFLGPLRKDIPDATADRHVYCARPGYSSYYSIDNIGLTAEVFAIRFLGYLRALGPYSDPDKAILRVAYHGAFSSLASMDDDSEQHRRKHGWSPPRRPLPPSPLRSSPDPLGVRPIPAGFFDDELAPDDPSKVRLGDIPPGDWVVLVDRRDRSCRASDDTTFLQYSFMRIRQPCVKFSSEKQSSSVEMVGGLIDFLRETVPGTNIAMWERRVDEVENDLVSALMRPSPSSTPSSVDVPTMLERVNKSFRRLAEASAETSASSTLRESDISDGEELVVEVEKEPCIDVGVMAESRAYTLLDKLV</sequence>
<dbReference type="EMBL" id="JNOM01000106">
    <property type="protein sequence ID" value="KNG86686.1"/>
    <property type="molecule type" value="Genomic_DNA"/>
</dbReference>
<feature type="region of interest" description="Disordered" evidence="1">
    <location>
        <begin position="89"/>
        <end position="114"/>
    </location>
</feature>
<reference evidence="2 3" key="1">
    <citation type="submission" date="2014-06" db="EMBL/GenBank/DDBJ databases">
        <title>The Genome of the Aflatoxigenic Filamentous Fungus Aspergillus nomius.</title>
        <authorList>
            <person name="Moore M.G."/>
            <person name="Shannon B.M."/>
            <person name="Brian M.M."/>
        </authorList>
    </citation>
    <scope>NUCLEOTIDE SEQUENCE [LARGE SCALE GENOMIC DNA]</scope>
    <source>
        <strain evidence="2 3">NRRL 13137</strain>
    </source>
</reference>
<dbReference type="RefSeq" id="XP_015407609.1">
    <property type="nucleotide sequence ID" value="XM_015550901.1"/>
</dbReference>
<evidence type="ECO:0000313" key="3">
    <source>
        <dbReference type="Proteomes" id="UP000037505"/>
    </source>
</evidence>
<keyword evidence="3" id="KW-1185">Reference proteome</keyword>
<feature type="region of interest" description="Disordered" evidence="1">
    <location>
        <begin position="313"/>
        <end position="346"/>
    </location>
</feature>
<protein>
    <submittedName>
        <fullName evidence="2">Uncharacterized protein</fullName>
    </submittedName>
</protein>
<dbReference type="AlphaFoldDB" id="A0A0L1J4F0"/>
<dbReference type="OrthoDB" id="3515175at2759"/>
<feature type="compositionally biased region" description="Basic and acidic residues" evidence="1">
    <location>
        <begin position="89"/>
        <end position="103"/>
    </location>
</feature>
<evidence type="ECO:0000313" key="2">
    <source>
        <dbReference type="EMBL" id="KNG86686.1"/>
    </source>
</evidence>
<accession>A0A0L1J4F0</accession>
<dbReference type="Proteomes" id="UP000037505">
    <property type="component" value="Unassembled WGS sequence"/>
</dbReference>
<organism evidence="2 3">
    <name type="scientific">Aspergillus nomiae NRRL (strain ATCC 15546 / NRRL 13137 / CBS 260.88 / M93)</name>
    <dbReference type="NCBI Taxonomy" id="1509407"/>
    <lineage>
        <taxon>Eukaryota</taxon>
        <taxon>Fungi</taxon>
        <taxon>Dikarya</taxon>
        <taxon>Ascomycota</taxon>
        <taxon>Pezizomycotina</taxon>
        <taxon>Eurotiomycetes</taxon>
        <taxon>Eurotiomycetidae</taxon>
        <taxon>Eurotiales</taxon>
        <taxon>Aspergillaceae</taxon>
        <taxon>Aspergillus</taxon>
        <taxon>Aspergillus subgen. Circumdati</taxon>
    </lineage>
</organism>
<dbReference type="GeneID" id="26807448"/>
<feature type="region of interest" description="Disordered" evidence="1">
    <location>
        <begin position="644"/>
        <end position="674"/>
    </location>
</feature>
<comment type="caution">
    <text evidence="2">The sequence shown here is derived from an EMBL/GenBank/DDBJ whole genome shotgun (WGS) entry which is preliminary data.</text>
</comment>
<dbReference type="STRING" id="1509407.A0A0L1J4F0"/>
<name>A0A0L1J4F0_ASPN3</name>
<evidence type="ECO:0000256" key="1">
    <source>
        <dbReference type="SAM" id="MobiDB-lite"/>
    </source>
</evidence>
<feature type="compositionally biased region" description="Basic and acidic residues" evidence="1">
    <location>
        <begin position="318"/>
        <end position="334"/>
    </location>
</feature>